<keyword evidence="13 17" id="KW-1015">Disulfide bond</keyword>
<sequence length="237" mass="27045">MTAKPGHRTVTPADRFPEGACEAARLPEPDAFAALEPAPVLLHSCCAPCSSAILEWLLARNYRPTVFFYNPNIFPREEYDVRRNECIRYCEALGIPFVDGDYEHERWREAVRGLENEPERGARCAVCFRERMRAAALAAASLGIEHFTTTLAGSRWKRLEQIREAARAAEKLVPGVRYWDMDWKKGGLQQRRGEILREQNFYNQLWCGCEFSMGHLAGRDPMTLPVYVRGRFGCPSC</sequence>
<evidence type="ECO:0000256" key="13">
    <source>
        <dbReference type="ARBA" id="ARBA00023157"/>
    </source>
</evidence>
<evidence type="ECO:0000256" key="6">
    <source>
        <dbReference type="ARBA" id="ARBA00022485"/>
    </source>
</evidence>
<keyword evidence="19" id="KW-1185">Reference proteome</keyword>
<evidence type="ECO:0000256" key="12">
    <source>
        <dbReference type="ARBA" id="ARBA00023014"/>
    </source>
</evidence>
<evidence type="ECO:0000256" key="17">
    <source>
        <dbReference type="HAMAP-Rule" id="MF_02089"/>
    </source>
</evidence>
<dbReference type="EMBL" id="JACJJC010000005">
    <property type="protein sequence ID" value="MBM6703734.1"/>
    <property type="molecule type" value="Genomic_DNA"/>
</dbReference>
<feature type="disulfide bond" description="Redox-active" evidence="17">
    <location>
        <begin position="207"/>
        <end position="209"/>
    </location>
</feature>
<keyword evidence="14 17" id="KW-0676">Redox-active center</keyword>
<keyword evidence="8 17" id="KW-0479">Metal-binding</keyword>
<keyword evidence="6 17" id="KW-0004">4Fe-4S</keyword>
<dbReference type="PANTHER" id="PTHR36701">
    <property type="entry name" value="EPOXYQUEUOSINE REDUCTASE QUEH"/>
    <property type="match status" value="1"/>
</dbReference>
<protein>
    <recommendedName>
        <fullName evidence="5 17">Epoxyqueuosine reductase QueH</fullName>
        <ecNumber evidence="4 17">1.17.99.6</ecNumber>
    </recommendedName>
    <alternativeName>
        <fullName evidence="15 17">Queuosine biosynthesis protein QueH</fullName>
    </alternativeName>
</protein>
<comment type="caution">
    <text evidence="18">The sequence shown here is derived from an EMBL/GenBank/DDBJ whole genome shotgun (WGS) entry which is preliminary data.</text>
</comment>
<feature type="binding site" evidence="17">
    <location>
        <position position="45"/>
    </location>
    <ligand>
        <name>[4Fe-4S] cluster</name>
        <dbReference type="ChEBI" id="CHEBI:49883"/>
    </ligand>
</feature>
<dbReference type="InterPro" id="IPR014729">
    <property type="entry name" value="Rossmann-like_a/b/a_fold"/>
</dbReference>
<comment type="function">
    <text evidence="1 17">Catalyzes the conversion of epoxyqueuosine (oQ) to queuosine (Q), which is a hypermodified base found in the wobble positions of tRNA(Asp), tRNA(Asn), tRNA(His) and tRNA(Tyr).</text>
</comment>
<evidence type="ECO:0000256" key="9">
    <source>
        <dbReference type="ARBA" id="ARBA00022785"/>
    </source>
</evidence>
<name>A0ABS2DR12_9BURK</name>
<dbReference type="HAMAP" id="MF_02089">
    <property type="entry name" value="QueH"/>
    <property type="match status" value="1"/>
</dbReference>
<keyword evidence="11 17" id="KW-0408">Iron</keyword>
<evidence type="ECO:0000256" key="10">
    <source>
        <dbReference type="ARBA" id="ARBA00023002"/>
    </source>
</evidence>
<accession>A0ABS2DR12</accession>
<dbReference type="Pfam" id="PF02677">
    <property type="entry name" value="QueH"/>
    <property type="match status" value="1"/>
</dbReference>
<dbReference type="SUPFAM" id="SSF52402">
    <property type="entry name" value="Adenine nucleotide alpha hydrolases-like"/>
    <property type="match status" value="1"/>
</dbReference>
<evidence type="ECO:0000256" key="5">
    <source>
        <dbReference type="ARBA" id="ARBA00016895"/>
    </source>
</evidence>
<feature type="binding site" evidence="17">
    <location>
        <position position="46"/>
    </location>
    <ligand>
        <name>[4Fe-4S] cluster</name>
        <dbReference type="ChEBI" id="CHEBI:49883"/>
    </ligand>
</feature>
<comment type="pathway">
    <text evidence="2 17">tRNA modification; tRNA-queuosine biosynthesis.</text>
</comment>
<dbReference type="PANTHER" id="PTHR36701:SF1">
    <property type="entry name" value="EPOXYQUEUOSINE REDUCTASE QUEH"/>
    <property type="match status" value="1"/>
</dbReference>
<keyword evidence="9 17" id="KW-0671">Queuosine biosynthesis</keyword>
<keyword evidence="12 17" id="KW-0411">Iron-sulfur</keyword>
<dbReference type="EC" id="1.17.99.6" evidence="4 17"/>
<evidence type="ECO:0000256" key="11">
    <source>
        <dbReference type="ARBA" id="ARBA00023004"/>
    </source>
</evidence>
<keyword evidence="10 17" id="KW-0560">Oxidoreductase</keyword>
<feature type="binding site" evidence="17">
    <location>
        <position position="127"/>
    </location>
    <ligand>
        <name>[4Fe-4S] cluster</name>
        <dbReference type="ChEBI" id="CHEBI:49883"/>
    </ligand>
</feature>
<comment type="similarity">
    <text evidence="3 17">Belongs to the QueH family.</text>
</comment>
<evidence type="ECO:0000313" key="18">
    <source>
        <dbReference type="EMBL" id="MBM6703734.1"/>
    </source>
</evidence>
<evidence type="ECO:0000256" key="15">
    <source>
        <dbReference type="ARBA" id="ARBA00031446"/>
    </source>
</evidence>
<evidence type="ECO:0000256" key="3">
    <source>
        <dbReference type="ARBA" id="ARBA00008207"/>
    </source>
</evidence>
<evidence type="ECO:0000256" key="1">
    <source>
        <dbReference type="ARBA" id="ARBA00002268"/>
    </source>
</evidence>
<gene>
    <name evidence="17" type="primary">queH</name>
    <name evidence="18" type="ORF">H6A60_04430</name>
</gene>
<comment type="catalytic activity">
    <reaction evidence="16 17">
        <text>epoxyqueuosine(34) in tRNA + AH2 = queuosine(34) in tRNA + A + H2O</text>
        <dbReference type="Rhea" id="RHEA:32159"/>
        <dbReference type="Rhea" id="RHEA-COMP:18571"/>
        <dbReference type="Rhea" id="RHEA-COMP:18582"/>
        <dbReference type="ChEBI" id="CHEBI:13193"/>
        <dbReference type="ChEBI" id="CHEBI:15377"/>
        <dbReference type="ChEBI" id="CHEBI:17499"/>
        <dbReference type="ChEBI" id="CHEBI:194431"/>
        <dbReference type="ChEBI" id="CHEBI:194443"/>
        <dbReference type="EC" id="1.17.99.6"/>
    </reaction>
</comment>
<dbReference type="InterPro" id="IPR003828">
    <property type="entry name" value="QueH"/>
</dbReference>
<reference evidence="18 19" key="1">
    <citation type="journal article" date="2021" name="Sci. Rep.">
        <title>The distribution of antibiotic resistance genes in chicken gut microbiota commensals.</title>
        <authorList>
            <person name="Juricova H."/>
            <person name="Matiasovicova J."/>
            <person name="Kubasova T."/>
            <person name="Cejkova D."/>
            <person name="Rychlik I."/>
        </authorList>
    </citation>
    <scope>NUCLEOTIDE SEQUENCE [LARGE SCALE GENOMIC DNA]</scope>
    <source>
        <strain evidence="18 19">An829</strain>
    </source>
</reference>
<evidence type="ECO:0000256" key="4">
    <source>
        <dbReference type="ARBA" id="ARBA00012622"/>
    </source>
</evidence>
<evidence type="ECO:0000256" key="14">
    <source>
        <dbReference type="ARBA" id="ARBA00023284"/>
    </source>
</evidence>
<evidence type="ECO:0000256" key="8">
    <source>
        <dbReference type="ARBA" id="ARBA00022723"/>
    </source>
</evidence>
<evidence type="ECO:0000313" key="19">
    <source>
        <dbReference type="Proteomes" id="UP000715095"/>
    </source>
</evidence>
<proteinExistence type="inferred from homology"/>
<dbReference type="RefSeq" id="WP_205102209.1">
    <property type="nucleotide sequence ID" value="NZ_JACJJC010000005.1"/>
</dbReference>
<dbReference type="Gene3D" id="3.40.50.620">
    <property type="entry name" value="HUPs"/>
    <property type="match status" value="1"/>
</dbReference>
<feature type="binding site" evidence="17">
    <location>
        <position position="124"/>
    </location>
    <ligand>
        <name>[4Fe-4S] cluster</name>
        <dbReference type="ChEBI" id="CHEBI:49883"/>
    </ligand>
</feature>
<evidence type="ECO:0000256" key="2">
    <source>
        <dbReference type="ARBA" id="ARBA00004691"/>
    </source>
</evidence>
<organism evidence="18 19">
    <name type="scientific">Sutterella massiliensis</name>
    <dbReference type="NCBI Taxonomy" id="1816689"/>
    <lineage>
        <taxon>Bacteria</taxon>
        <taxon>Pseudomonadati</taxon>
        <taxon>Pseudomonadota</taxon>
        <taxon>Betaproteobacteria</taxon>
        <taxon>Burkholderiales</taxon>
        <taxon>Sutterellaceae</taxon>
        <taxon>Sutterella</taxon>
    </lineage>
</organism>
<evidence type="ECO:0000256" key="16">
    <source>
        <dbReference type="ARBA" id="ARBA00047415"/>
    </source>
</evidence>
<keyword evidence="7 17" id="KW-0819">tRNA processing</keyword>
<dbReference type="Proteomes" id="UP000715095">
    <property type="component" value="Unassembled WGS sequence"/>
</dbReference>
<evidence type="ECO:0000256" key="7">
    <source>
        <dbReference type="ARBA" id="ARBA00022694"/>
    </source>
</evidence>